<feature type="transmembrane region" description="Helical" evidence="1">
    <location>
        <begin position="398"/>
        <end position="417"/>
    </location>
</feature>
<evidence type="ECO:0000313" key="3">
    <source>
        <dbReference type="Proteomes" id="UP001356704"/>
    </source>
</evidence>
<keyword evidence="1" id="KW-1133">Transmembrane helix</keyword>
<feature type="transmembrane region" description="Helical" evidence="1">
    <location>
        <begin position="110"/>
        <end position="128"/>
    </location>
</feature>
<evidence type="ECO:0000313" key="2">
    <source>
        <dbReference type="EMBL" id="MEF3079991.1"/>
    </source>
</evidence>
<dbReference type="RefSeq" id="WP_331810719.1">
    <property type="nucleotide sequence ID" value="NZ_JAZHOU010000005.1"/>
</dbReference>
<evidence type="ECO:0000256" key="1">
    <source>
        <dbReference type="SAM" id="Phobius"/>
    </source>
</evidence>
<feature type="transmembrane region" description="Helical" evidence="1">
    <location>
        <begin position="12"/>
        <end position="32"/>
    </location>
</feature>
<feature type="transmembrane region" description="Helical" evidence="1">
    <location>
        <begin position="81"/>
        <end position="98"/>
    </location>
</feature>
<organism evidence="2 3">
    <name type="scientific">Winogradskyella poriferorum</name>
    <dbReference type="NCBI Taxonomy" id="307627"/>
    <lineage>
        <taxon>Bacteria</taxon>
        <taxon>Pseudomonadati</taxon>
        <taxon>Bacteroidota</taxon>
        <taxon>Flavobacteriia</taxon>
        <taxon>Flavobacteriales</taxon>
        <taxon>Flavobacteriaceae</taxon>
        <taxon>Winogradskyella</taxon>
    </lineage>
</organism>
<keyword evidence="3" id="KW-1185">Reference proteome</keyword>
<feature type="transmembrane region" description="Helical" evidence="1">
    <location>
        <begin position="58"/>
        <end position="74"/>
    </location>
</feature>
<gene>
    <name evidence="2" type="ORF">V1468_13330</name>
</gene>
<feature type="transmembrane region" description="Helical" evidence="1">
    <location>
        <begin position="157"/>
        <end position="186"/>
    </location>
</feature>
<feature type="transmembrane region" description="Helical" evidence="1">
    <location>
        <begin position="367"/>
        <end position="386"/>
    </location>
</feature>
<feature type="transmembrane region" description="Helical" evidence="1">
    <location>
        <begin position="263"/>
        <end position="282"/>
    </location>
</feature>
<sequence length="588" mass="67736">MSILNSISYKRAVIFTFCFIALFGVLLSFQGFDVCDEGLALTVYQQVFNCPSCIEFNFYRWFAAVSGGLWYLIFPDGGIWSFRVLTVLSFLVSAYFVFKLFKGYIKPYQIAIGVILSAFISDFGYLVFYHNHLTILLYVLIVFCLHRGILNKRFLNLFFAGFLTVFCILSRLPNITLLALCITFFYPYFSEKDTKEKKQLVFNFFKYYILGITAGILCFLLIAFLLNHQNSLLNSLYSTIGHGTASDGNHNVWALLMKYFESYLIVLISGIKYILIALVCLVSKSVVKNKYLNVAINVIFLLVFLRFFKGQDIFELYFFIFLGNALLLINRNSSLSLKLLSVMALIVALVLPLGSDGALHNMGYVSVWLAIPLAIASLSDTDLSFLKKLSFKDYKIKINKSSVSMLFFITLVAYASLKIYKISNEAYFDYGSRLEKTYSINAPLANNIYTTERRSIIINDLLENMSDYVKPDDYLLAYDKIPMIHFLSQTKPYMNTPWVWVYSGQMFEEKLKKAEKEIDILPIVVQQKFETIVAFSEPLDNYMSENGVENNLHSNTRSKAMNNFLSRNNYKEVWSNDYFIIYEPNNKR</sequence>
<evidence type="ECO:0008006" key="4">
    <source>
        <dbReference type="Google" id="ProtNLM"/>
    </source>
</evidence>
<feature type="transmembrane region" description="Helical" evidence="1">
    <location>
        <begin position="291"/>
        <end position="308"/>
    </location>
</feature>
<name>A0ABU7W7P8_9FLAO</name>
<reference evidence="2 3" key="1">
    <citation type="submission" date="2024-02" db="EMBL/GenBank/DDBJ databases">
        <title>Winogradskyella poriferorum JCM 12885.</title>
        <authorList>
            <person name="Zhang D.-F."/>
            <person name="Fu Z.-Y."/>
        </authorList>
    </citation>
    <scope>NUCLEOTIDE SEQUENCE [LARGE SCALE GENOMIC DNA]</scope>
    <source>
        <strain evidence="2 3">JCM 12885</strain>
    </source>
</reference>
<dbReference type="Proteomes" id="UP001356704">
    <property type="component" value="Unassembled WGS sequence"/>
</dbReference>
<proteinExistence type="predicted"/>
<protein>
    <recommendedName>
        <fullName evidence="4">Glycosyltransferase RgtA/B/C/D-like domain-containing protein</fullName>
    </recommendedName>
</protein>
<feature type="transmembrane region" description="Helical" evidence="1">
    <location>
        <begin position="314"/>
        <end position="330"/>
    </location>
</feature>
<comment type="caution">
    <text evidence="2">The sequence shown here is derived from an EMBL/GenBank/DDBJ whole genome shotgun (WGS) entry which is preliminary data.</text>
</comment>
<feature type="transmembrane region" description="Helical" evidence="1">
    <location>
        <begin position="135"/>
        <end position="151"/>
    </location>
</feature>
<feature type="transmembrane region" description="Helical" evidence="1">
    <location>
        <begin position="337"/>
        <end position="355"/>
    </location>
</feature>
<keyword evidence="1" id="KW-0812">Transmembrane</keyword>
<dbReference type="EMBL" id="JAZHOU010000005">
    <property type="protein sequence ID" value="MEF3079991.1"/>
    <property type="molecule type" value="Genomic_DNA"/>
</dbReference>
<accession>A0ABU7W7P8</accession>
<keyword evidence="1" id="KW-0472">Membrane</keyword>
<feature type="transmembrane region" description="Helical" evidence="1">
    <location>
        <begin position="207"/>
        <end position="226"/>
    </location>
</feature>